<feature type="transmembrane region" description="Helical" evidence="2">
    <location>
        <begin position="68"/>
        <end position="91"/>
    </location>
</feature>
<dbReference type="InterPro" id="IPR038967">
    <property type="entry name" value="Dsc4-like"/>
</dbReference>
<feature type="compositionally biased region" description="Basic and acidic residues" evidence="1">
    <location>
        <begin position="223"/>
        <end position="247"/>
    </location>
</feature>
<reference evidence="4" key="1">
    <citation type="journal article" date="2020" name="Stud. Mycol.">
        <title>101 Dothideomycetes genomes: a test case for predicting lifestyles and emergence of pathogens.</title>
        <authorList>
            <person name="Haridas S."/>
            <person name="Albert R."/>
            <person name="Binder M."/>
            <person name="Bloem J."/>
            <person name="Labutti K."/>
            <person name="Salamov A."/>
            <person name="Andreopoulos B."/>
            <person name="Baker S."/>
            <person name="Barry K."/>
            <person name="Bills G."/>
            <person name="Bluhm B."/>
            <person name="Cannon C."/>
            <person name="Castanera R."/>
            <person name="Culley D."/>
            <person name="Daum C."/>
            <person name="Ezra D."/>
            <person name="Gonzalez J."/>
            <person name="Henrissat B."/>
            <person name="Kuo A."/>
            <person name="Liang C."/>
            <person name="Lipzen A."/>
            <person name="Lutzoni F."/>
            <person name="Magnuson J."/>
            <person name="Mondo S."/>
            <person name="Nolan M."/>
            <person name="Ohm R."/>
            <person name="Pangilinan J."/>
            <person name="Park H.-J."/>
            <person name="Ramirez L."/>
            <person name="Alfaro M."/>
            <person name="Sun H."/>
            <person name="Tritt A."/>
            <person name="Yoshinaga Y."/>
            <person name="Zwiers L.-H."/>
            <person name="Turgeon B."/>
            <person name="Goodwin S."/>
            <person name="Spatafora J."/>
            <person name="Crous P."/>
            <person name="Grigoriev I."/>
        </authorList>
    </citation>
    <scope>NUCLEOTIDE SEQUENCE</scope>
    <source>
        <strain evidence="4">CBS 121739</strain>
    </source>
</reference>
<feature type="region of interest" description="Disordered" evidence="1">
    <location>
        <begin position="220"/>
        <end position="249"/>
    </location>
</feature>
<dbReference type="OrthoDB" id="5428737at2759"/>
<dbReference type="GO" id="GO:0032933">
    <property type="term" value="P:SREBP signaling pathway"/>
    <property type="evidence" value="ECO:0007669"/>
    <property type="project" value="InterPro"/>
</dbReference>
<dbReference type="EMBL" id="ML996578">
    <property type="protein sequence ID" value="KAF2755040.1"/>
    <property type="molecule type" value="Genomic_DNA"/>
</dbReference>
<evidence type="ECO:0000313" key="5">
    <source>
        <dbReference type="Proteomes" id="UP000799437"/>
    </source>
</evidence>
<dbReference type="PANTHER" id="PTHR39405">
    <property type="entry name" value="DSC E3 UBIQUITIN LIGASE COMPLEX SUBUNIT 4"/>
    <property type="match status" value="1"/>
</dbReference>
<dbReference type="InterPro" id="IPR013715">
    <property type="entry name" value="DUF1746"/>
</dbReference>
<organism evidence="4 5">
    <name type="scientific">Pseudovirgaria hyperparasitica</name>
    <dbReference type="NCBI Taxonomy" id="470096"/>
    <lineage>
        <taxon>Eukaryota</taxon>
        <taxon>Fungi</taxon>
        <taxon>Dikarya</taxon>
        <taxon>Ascomycota</taxon>
        <taxon>Pezizomycotina</taxon>
        <taxon>Dothideomycetes</taxon>
        <taxon>Dothideomycetes incertae sedis</taxon>
        <taxon>Acrospermales</taxon>
        <taxon>Acrospermaceae</taxon>
        <taxon>Pseudovirgaria</taxon>
    </lineage>
</organism>
<feature type="domain" description="DUF1746" evidence="3">
    <location>
        <begin position="64"/>
        <end position="177"/>
    </location>
</feature>
<dbReference type="GO" id="GO:0044695">
    <property type="term" value="C:Dsc E3 ubiquitin ligase complex"/>
    <property type="evidence" value="ECO:0007669"/>
    <property type="project" value="InterPro"/>
</dbReference>
<accession>A0A6A6VZC0</accession>
<keyword evidence="5" id="KW-1185">Reference proteome</keyword>
<feature type="region of interest" description="Disordered" evidence="1">
    <location>
        <begin position="1"/>
        <end position="39"/>
    </location>
</feature>
<dbReference type="AlphaFoldDB" id="A0A6A6VZC0"/>
<dbReference type="Proteomes" id="UP000799437">
    <property type="component" value="Unassembled WGS sequence"/>
</dbReference>
<protein>
    <submittedName>
        <fullName evidence="4">DUF1746-domain-containing protein</fullName>
    </submittedName>
</protein>
<dbReference type="PANTHER" id="PTHR39405:SF1">
    <property type="entry name" value="DSC E3 UBIQUITIN LIGASE COMPLEX SUBUNIT 4"/>
    <property type="match status" value="1"/>
</dbReference>
<evidence type="ECO:0000256" key="2">
    <source>
        <dbReference type="SAM" id="Phobius"/>
    </source>
</evidence>
<dbReference type="Pfam" id="PF08508">
    <property type="entry name" value="DUF1746"/>
    <property type="match status" value="1"/>
</dbReference>
<dbReference type="GeneID" id="54480120"/>
<feature type="transmembrane region" description="Helical" evidence="2">
    <location>
        <begin position="161"/>
        <end position="180"/>
    </location>
</feature>
<gene>
    <name evidence="4" type="ORF">EJ05DRAFT_119928</name>
</gene>
<evidence type="ECO:0000259" key="3">
    <source>
        <dbReference type="Pfam" id="PF08508"/>
    </source>
</evidence>
<dbReference type="RefSeq" id="XP_033597491.1">
    <property type="nucleotide sequence ID" value="XM_033739066.1"/>
</dbReference>
<proteinExistence type="predicted"/>
<dbReference type="GO" id="GO:0005783">
    <property type="term" value="C:endoplasmic reticulum"/>
    <property type="evidence" value="ECO:0007669"/>
    <property type="project" value="TreeGrafter"/>
</dbReference>
<keyword evidence="2" id="KW-1133">Transmembrane helix</keyword>
<name>A0A6A6VZC0_9PEZI</name>
<evidence type="ECO:0000313" key="4">
    <source>
        <dbReference type="EMBL" id="KAF2755040.1"/>
    </source>
</evidence>
<sequence length="333" mass="36418">MNDEAGPSGTQRPHLEDDTSEPHRLSEQNEGADGREASANQIEMRKRFDQFRRQACLKTLLDDFDAAIMAQMAILYCLDCSLFRFLCRAAVQFAILTPRPANAPKLATPTPYVGLIFGTNILILIFHMVLPHPEAGEMTRGYLHGGALIDFIGTEGPVSKTYLVLLDLSILVLQCIMLSAHIKRKRVIQTLGISQRGDPDIGQDENASADVARPSEDLELANEQDHDAEERGVYRADSPDREADVEARNATAESAIPPHLDVDALPSGQVIVADLYVLTTIREQFIVFRNARRAASSTPSNGATGPSMTTNFINAGRRVGLQATLQRQARAGG</sequence>
<keyword evidence="2" id="KW-0472">Membrane</keyword>
<feature type="compositionally biased region" description="Basic and acidic residues" evidence="1">
    <location>
        <begin position="13"/>
        <end position="36"/>
    </location>
</feature>
<feature type="transmembrane region" description="Helical" evidence="2">
    <location>
        <begin position="112"/>
        <end position="130"/>
    </location>
</feature>
<keyword evidence="2" id="KW-0812">Transmembrane</keyword>
<evidence type="ECO:0000256" key="1">
    <source>
        <dbReference type="SAM" id="MobiDB-lite"/>
    </source>
</evidence>